<gene>
    <name evidence="1" type="ORF">Bpfe_016706</name>
</gene>
<reference evidence="1" key="1">
    <citation type="journal article" date="2023" name="PLoS Negl. Trop. Dis.">
        <title>A genome sequence for Biomphalaria pfeifferi, the major vector snail for the human-infecting parasite Schistosoma mansoni.</title>
        <authorList>
            <person name="Bu L."/>
            <person name="Lu L."/>
            <person name="Laidemitt M.R."/>
            <person name="Zhang S.M."/>
            <person name="Mutuku M."/>
            <person name="Mkoji G."/>
            <person name="Steinauer M."/>
            <person name="Loker E.S."/>
        </authorList>
    </citation>
    <scope>NUCLEOTIDE SEQUENCE</scope>
    <source>
        <strain evidence="1">KasaAsao</strain>
    </source>
</reference>
<evidence type="ECO:0000313" key="1">
    <source>
        <dbReference type="EMBL" id="KAK0053962.1"/>
    </source>
</evidence>
<comment type="caution">
    <text evidence="1">The sequence shown here is derived from an EMBL/GenBank/DDBJ whole genome shotgun (WGS) entry which is preliminary data.</text>
</comment>
<dbReference type="Proteomes" id="UP001233172">
    <property type="component" value="Unassembled WGS sequence"/>
</dbReference>
<name>A0AAD8BGS0_BIOPF</name>
<organism evidence="1 2">
    <name type="scientific">Biomphalaria pfeifferi</name>
    <name type="common">Bloodfluke planorb</name>
    <name type="synonym">Freshwater snail</name>
    <dbReference type="NCBI Taxonomy" id="112525"/>
    <lineage>
        <taxon>Eukaryota</taxon>
        <taxon>Metazoa</taxon>
        <taxon>Spiralia</taxon>
        <taxon>Lophotrochozoa</taxon>
        <taxon>Mollusca</taxon>
        <taxon>Gastropoda</taxon>
        <taxon>Heterobranchia</taxon>
        <taxon>Euthyneura</taxon>
        <taxon>Panpulmonata</taxon>
        <taxon>Hygrophila</taxon>
        <taxon>Lymnaeoidea</taxon>
        <taxon>Planorbidae</taxon>
        <taxon>Biomphalaria</taxon>
    </lineage>
</organism>
<evidence type="ECO:0000313" key="2">
    <source>
        <dbReference type="Proteomes" id="UP001233172"/>
    </source>
</evidence>
<dbReference type="EMBL" id="JASAOG010000082">
    <property type="protein sequence ID" value="KAK0053962.1"/>
    <property type="molecule type" value="Genomic_DNA"/>
</dbReference>
<proteinExistence type="predicted"/>
<protein>
    <submittedName>
        <fullName evidence="1">Uncharacterized protein</fullName>
    </submittedName>
</protein>
<reference evidence="1" key="2">
    <citation type="submission" date="2023-04" db="EMBL/GenBank/DDBJ databases">
        <authorList>
            <person name="Bu L."/>
            <person name="Lu L."/>
            <person name="Laidemitt M.R."/>
            <person name="Zhang S.M."/>
            <person name="Mutuku M."/>
            <person name="Mkoji G."/>
            <person name="Steinauer M."/>
            <person name="Loker E.S."/>
        </authorList>
    </citation>
    <scope>NUCLEOTIDE SEQUENCE</scope>
    <source>
        <strain evidence="1">KasaAsao</strain>
        <tissue evidence="1">Whole Snail</tissue>
    </source>
</reference>
<keyword evidence="2" id="KW-1185">Reference proteome</keyword>
<accession>A0AAD8BGS0</accession>
<dbReference type="AlphaFoldDB" id="A0AAD8BGS0"/>
<sequence length="83" mass="9562">MEEERGLIWEVEMGSDGRRKRVNLGGRDGVRWKEKEGLLGRLRWGQMEGERGLAWEVEMGSDGRRKRVYLGDADGARWKEKGG</sequence>